<evidence type="ECO:0000313" key="3">
    <source>
        <dbReference type="EMBL" id="MDM5132837.1"/>
    </source>
</evidence>
<gene>
    <name evidence="3" type="ORF">OB962_17830</name>
</gene>
<evidence type="ECO:0000256" key="1">
    <source>
        <dbReference type="SAM" id="Phobius"/>
    </source>
</evidence>
<sequence>MSDTISIHAQKMQKQLKTTAYARFFSARRYEKLNNCALFSLTSFSLLLIFTTLLQKYSAMPEPGNSPLFKANILELGQLISSIIIAILSITVSFGNYATKSEKMRQSAELINNLSSSIADDLIYGEADKDKLKEIRASYNEIKQNSMNHLHYEYVYGRAERKKESGEITRICSEVDCCSKIKYFSPFIIFYSISIASTFIFVFSTILFYQHP</sequence>
<protein>
    <submittedName>
        <fullName evidence="3">SLATT domain-containing protein</fullName>
    </submittedName>
</protein>
<dbReference type="Proteomes" id="UP001168109">
    <property type="component" value="Unassembled WGS sequence"/>
</dbReference>
<accession>A0ABT7QFU7</accession>
<dbReference type="RefSeq" id="WP_156140077.1">
    <property type="nucleotide sequence ID" value="NZ_CDBL01000012.1"/>
</dbReference>
<dbReference type="NCBIfam" id="NF033631">
    <property type="entry name" value="SLATT_5"/>
    <property type="match status" value="1"/>
</dbReference>
<feature type="transmembrane region" description="Helical" evidence="1">
    <location>
        <begin position="33"/>
        <end position="53"/>
    </location>
</feature>
<proteinExistence type="predicted"/>
<keyword evidence="1" id="KW-1133">Transmembrane helix</keyword>
<evidence type="ECO:0000259" key="2">
    <source>
        <dbReference type="Pfam" id="PF18160"/>
    </source>
</evidence>
<name>A0ABT7QFU7_9GAMM</name>
<dbReference type="InterPro" id="IPR041115">
    <property type="entry name" value="SLATT_5"/>
</dbReference>
<keyword evidence="1" id="KW-0472">Membrane</keyword>
<reference evidence="3" key="1">
    <citation type="submission" date="2024-05" db="EMBL/GenBank/DDBJ databases">
        <title>WGS of Aeromonas isolates.</title>
        <authorList>
            <person name="Lee H."/>
        </authorList>
    </citation>
    <scope>NUCLEOTIDE SEQUENCE</scope>
    <source>
        <strain evidence="3">LP308</strain>
    </source>
</reference>
<comment type="caution">
    <text evidence="3">The sequence shown here is derived from an EMBL/GenBank/DDBJ whole genome shotgun (WGS) entry which is preliminary data.</text>
</comment>
<keyword evidence="4" id="KW-1185">Reference proteome</keyword>
<dbReference type="Pfam" id="PF18160">
    <property type="entry name" value="SLATT_5"/>
    <property type="match status" value="1"/>
</dbReference>
<evidence type="ECO:0000313" key="4">
    <source>
        <dbReference type="Proteomes" id="UP001168109"/>
    </source>
</evidence>
<feature type="transmembrane region" description="Helical" evidence="1">
    <location>
        <begin position="188"/>
        <end position="209"/>
    </location>
</feature>
<feature type="domain" description="SMODS and SLOG-associating 2TM effector" evidence="2">
    <location>
        <begin position="9"/>
        <end position="202"/>
    </location>
</feature>
<keyword evidence="1" id="KW-0812">Transmembrane</keyword>
<organism evidence="3 4">
    <name type="scientific">Aeromonas piscicola</name>
    <dbReference type="NCBI Taxonomy" id="600645"/>
    <lineage>
        <taxon>Bacteria</taxon>
        <taxon>Pseudomonadati</taxon>
        <taxon>Pseudomonadota</taxon>
        <taxon>Gammaproteobacteria</taxon>
        <taxon>Aeromonadales</taxon>
        <taxon>Aeromonadaceae</taxon>
        <taxon>Aeromonas</taxon>
    </lineage>
</organism>
<dbReference type="EMBL" id="JAOPLU010000007">
    <property type="protein sequence ID" value="MDM5132837.1"/>
    <property type="molecule type" value="Genomic_DNA"/>
</dbReference>
<feature type="transmembrane region" description="Helical" evidence="1">
    <location>
        <begin position="73"/>
        <end position="97"/>
    </location>
</feature>